<evidence type="ECO:0000313" key="2">
    <source>
        <dbReference type="EMBL" id="MBL1114012.1"/>
    </source>
</evidence>
<sequence>MGTLDAPHPALLAALTALTAIVTLLRTWIRHRTAVRVEEEHTRRVRIAVEGSARGQRAEVVWACAELEAASWEGAVRRRLRPVERS</sequence>
<evidence type="ECO:0008006" key="4">
    <source>
        <dbReference type="Google" id="ProtNLM"/>
    </source>
</evidence>
<accession>A0ABS1PNM0</accession>
<evidence type="ECO:0000313" key="3">
    <source>
        <dbReference type="Proteomes" id="UP000621510"/>
    </source>
</evidence>
<keyword evidence="3" id="KW-1185">Reference proteome</keyword>
<comment type="caution">
    <text evidence="2">The sequence shown here is derived from an EMBL/GenBank/DDBJ whole genome shotgun (WGS) entry which is preliminary data.</text>
</comment>
<dbReference type="RefSeq" id="WP_201851845.1">
    <property type="nucleotide sequence ID" value="NZ_JAERRG010000005.1"/>
</dbReference>
<protein>
    <recommendedName>
        <fullName evidence="4">Secreted protein</fullName>
    </recommendedName>
</protein>
<reference evidence="2 3" key="1">
    <citation type="submission" date="2021-01" db="EMBL/GenBank/DDBJ databases">
        <title>WGS of actinomycetes isolated from Thailand.</title>
        <authorList>
            <person name="Thawai C."/>
        </authorList>
    </citation>
    <scope>NUCLEOTIDE SEQUENCE [LARGE SCALE GENOMIC DNA]</scope>
    <source>
        <strain evidence="2 3">CA3R110</strain>
    </source>
</reference>
<gene>
    <name evidence="2" type="ORF">JK364_16655</name>
</gene>
<dbReference type="EMBL" id="JAERRG010000005">
    <property type="protein sequence ID" value="MBL1114012.1"/>
    <property type="molecule type" value="Genomic_DNA"/>
</dbReference>
<proteinExistence type="predicted"/>
<keyword evidence="1" id="KW-0472">Membrane</keyword>
<dbReference type="Proteomes" id="UP000621510">
    <property type="component" value="Unassembled WGS sequence"/>
</dbReference>
<keyword evidence="1" id="KW-1133">Transmembrane helix</keyword>
<keyword evidence="1" id="KW-0812">Transmembrane</keyword>
<organism evidence="2 3">
    <name type="scientific">Streptomyces endocoffeicus</name>
    <dbReference type="NCBI Taxonomy" id="2898945"/>
    <lineage>
        <taxon>Bacteria</taxon>
        <taxon>Bacillati</taxon>
        <taxon>Actinomycetota</taxon>
        <taxon>Actinomycetes</taxon>
        <taxon>Kitasatosporales</taxon>
        <taxon>Streptomycetaceae</taxon>
        <taxon>Streptomyces</taxon>
    </lineage>
</organism>
<name>A0ABS1PNM0_9ACTN</name>
<evidence type="ECO:0000256" key="1">
    <source>
        <dbReference type="SAM" id="Phobius"/>
    </source>
</evidence>
<feature type="transmembrane region" description="Helical" evidence="1">
    <location>
        <begin position="6"/>
        <end position="29"/>
    </location>
</feature>